<evidence type="ECO:0000256" key="1">
    <source>
        <dbReference type="SAM" id="MobiDB-lite"/>
    </source>
</evidence>
<gene>
    <name evidence="2" type="ORF">COU06_02555</name>
</gene>
<evidence type="ECO:0000313" key="2">
    <source>
        <dbReference type="EMBL" id="PIT92957.1"/>
    </source>
</evidence>
<organism evidence="2 3">
    <name type="scientific">Candidatus Harrisonbacteria bacterium CG10_big_fil_rev_8_21_14_0_10_38_8</name>
    <dbReference type="NCBI Taxonomy" id="1974582"/>
    <lineage>
        <taxon>Bacteria</taxon>
        <taxon>Candidatus Harrisoniibacteriota</taxon>
    </lineage>
</organism>
<evidence type="ECO:0000313" key="3">
    <source>
        <dbReference type="Proteomes" id="UP000229112"/>
    </source>
</evidence>
<name>A0A2M6WJK2_9BACT</name>
<feature type="region of interest" description="Disordered" evidence="1">
    <location>
        <begin position="1"/>
        <end position="31"/>
    </location>
</feature>
<feature type="compositionally biased region" description="Basic and acidic residues" evidence="1">
    <location>
        <begin position="12"/>
        <end position="25"/>
    </location>
</feature>
<comment type="caution">
    <text evidence="2">The sequence shown here is derived from an EMBL/GenBank/DDBJ whole genome shotgun (WGS) entry which is preliminary data.</text>
</comment>
<reference evidence="3" key="1">
    <citation type="submission" date="2017-09" db="EMBL/GenBank/DDBJ databases">
        <title>Depth-based differentiation of microbial function through sediment-hosted aquifers and enrichment of novel symbionts in the deep terrestrial subsurface.</title>
        <authorList>
            <person name="Probst A.J."/>
            <person name="Ladd B."/>
            <person name="Jarett J.K."/>
            <person name="Geller-Mcgrath D.E."/>
            <person name="Sieber C.M.K."/>
            <person name="Emerson J.B."/>
            <person name="Anantharaman K."/>
            <person name="Thomas B.C."/>
            <person name="Malmstrom R."/>
            <person name="Stieglmeier M."/>
            <person name="Klingl A."/>
            <person name="Woyke T."/>
            <person name="Ryan C.M."/>
            <person name="Banfield J.F."/>
        </authorList>
    </citation>
    <scope>NUCLEOTIDE SEQUENCE [LARGE SCALE GENOMIC DNA]</scope>
</reference>
<sequence length="60" mass="6910">MNKSQSQIQIRIDSKTKKESQDAKKGFTRSQENAFIKETKTALKNGKRYKDTDSLMDEIA</sequence>
<protein>
    <submittedName>
        <fullName evidence="2">Uncharacterized protein</fullName>
    </submittedName>
</protein>
<dbReference type="AlphaFoldDB" id="A0A2M6WJK2"/>
<proteinExistence type="predicted"/>
<accession>A0A2M6WJK2</accession>
<dbReference type="EMBL" id="PFAY01000024">
    <property type="protein sequence ID" value="PIT92957.1"/>
    <property type="molecule type" value="Genomic_DNA"/>
</dbReference>
<dbReference type="Proteomes" id="UP000229112">
    <property type="component" value="Unassembled WGS sequence"/>
</dbReference>